<dbReference type="FunFam" id="3.40.1210.10:FF:000001">
    <property type="entry name" value="5'/3'-nucleotidase SurE"/>
    <property type="match status" value="1"/>
</dbReference>
<dbReference type="NCBIfam" id="NF001490">
    <property type="entry name" value="PRK00346.1-4"/>
    <property type="match status" value="1"/>
</dbReference>
<dbReference type="HAMAP" id="MF_00060">
    <property type="entry name" value="SurE"/>
    <property type="match status" value="1"/>
</dbReference>
<evidence type="ECO:0000256" key="9">
    <source>
        <dbReference type="ARBA" id="ARBA00022801"/>
    </source>
</evidence>
<protein>
    <recommendedName>
        <fullName evidence="5">5'-nucleotidase</fullName>
        <ecNumber evidence="5">3.1.3.5</ecNumber>
    </recommendedName>
</protein>
<keyword evidence="7" id="KW-0479">Metal-binding</keyword>
<evidence type="ECO:0000256" key="1">
    <source>
        <dbReference type="ARBA" id="ARBA00000815"/>
    </source>
</evidence>
<reference evidence="11" key="1">
    <citation type="submission" date="2018-06" db="EMBL/GenBank/DDBJ databases">
        <authorList>
            <person name="Zhirakovskaya E."/>
        </authorList>
    </citation>
    <scope>NUCLEOTIDE SEQUENCE</scope>
</reference>
<dbReference type="InterPro" id="IPR030048">
    <property type="entry name" value="SurE"/>
</dbReference>
<comment type="catalytic activity">
    <reaction evidence="1">
        <text>a ribonucleoside 5'-phosphate + H2O = a ribonucleoside + phosphate</text>
        <dbReference type="Rhea" id="RHEA:12484"/>
        <dbReference type="ChEBI" id="CHEBI:15377"/>
        <dbReference type="ChEBI" id="CHEBI:18254"/>
        <dbReference type="ChEBI" id="CHEBI:43474"/>
        <dbReference type="ChEBI" id="CHEBI:58043"/>
        <dbReference type="EC" id="3.1.3.5"/>
    </reaction>
</comment>
<dbReference type="GO" id="GO:0008253">
    <property type="term" value="F:5'-nucleotidase activity"/>
    <property type="evidence" value="ECO:0007669"/>
    <property type="project" value="UniProtKB-EC"/>
</dbReference>
<dbReference type="InterPro" id="IPR036523">
    <property type="entry name" value="SurE-like_sf"/>
</dbReference>
<dbReference type="SUPFAM" id="SSF64167">
    <property type="entry name" value="SurE-like"/>
    <property type="match status" value="1"/>
</dbReference>
<dbReference type="EMBL" id="UOEM01000105">
    <property type="protein sequence ID" value="VAW17451.1"/>
    <property type="molecule type" value="Genomic_DNA"/>
</dbReference>
<comment type="cofactor">
    <cofactor evidence="2">
        <name>Mg(2+)</name>
        <dbReference type="ChEBI" id="CHEBI:18420"/>
    </cofactor>
</comment>
<dbReference type="GO" id="GO:0004309">
    <property type="term" value="F:exopolyphosphatase activity"/>
    <property type="evidence" value="ECO:0007669"/>
    <property type="project" value="TreeGrafter"/>
</dbReference>
<evidence type="ECO:0000313" key="11">
    <source>
        <dbReference type="EMBL" id="VAW17451.1"/>
    </source>
</evidence>
<organism evidence="11">
    <name type="scientific">hydrothermal vent metagenome</name>
    <dbReference type="NCBI Taxonomy" id="652676"/>
    <lineage>
        <taxon>unclassified sequences</taxon>
        <taxon>metagenomes</taxon>
        <taxon>ecological metagenomes</taxon>
    </lineage>
</organism>
<keyword evidence="6" id="KW-0963">Cytoplasm</keyword>
<evidence type="ECO:0000256" key="2">
    <source>
        <dbReference type="ARBA" id="ARBA00001946"/>
    </source>
</evidence>
<evidence type="ECO:0000256" key="4">
    <source>
        <dbReference type="ARBA" id="ARBA00011062"/>
    </source>
</evidence>
<evidence type="ECO:0000256" key="5">
    <source>
        <dbReference type="ARBA" id="ARBA00012643"/>
    </source>
</evidence>
<dbReference type="InterPro" id="IPR002828">
    <property type="entry name" value="SurE-like_Pase/nucleotidase"/>
</dbReference>
<dbReference type="GO" id="GO:0046872">
    <property type="term" value="F:metal ion binding"/>
    <property type="evidence" value="ECO:0007669"/>
    <property type="project" value="UniProtKB-KW"/>
</dbReference>
<dbReference type="AlphaFoldDB" id="A0A3B0TFQ2"/>
<dbReference type="Gene3D" id="3.40.1210.10">
    <property type="entry name" value="Survival protein SurE-like phosphatase/nucleotidase"/>
    <property type="match status" value="1"/>
</dbReference>
<proteinExistence type="inferred from homology"/>
<sequence length="263" mass="28117">MSHQEKPVGRILLTNDDGIHAPGLVAMEKIAAALSDDVWVVAPETEQSGASHSLTLSEPIRVRKIAARKYAVRGTPTDCVMMAVMQIIDGARPDLVLSGVNRGQNMADDVTYSGTIAGAMEGTLLGIPSIAMSQAFQIHTKDRVPFEVAVDHGPGAVRRLLGAGWDDGVLLNVNFPDIVGAASLDLEVTVQGVRDESSLVIDARTDPRGNEYYWFGFTPSRSMPPDGTDLRAVQDGRISVTPLHLNLTHAASRDTLSAALRKA</sequence>
<accession>A0A3B0TFQ2</accession>
<gene>
    <name evidence="11" type="ORF">MNBD_ALPHA09-476</name>
</gene>
<dbReference type="EC" id="3.1.3.5" evidence="5"/>
<keyword evidence="9 11" id="KW-0378">Hydrolase</keyword>
<evidence type="ECO:0000256" key="3">
    <source>
        <dbReference type="ARBA" id="ARBA00004496"/>
    </source>
</evidence>
<dbReference type="GO" id="GO:0000166">
    <property type="term" value="F:nucleotide binding"/>
    <property type="evidence" value="ECO:0007669"/>
    <property type="project" value="UniProtKB-KW"/>
</dbReference>
<dbReference type="GO" id="GO:0005737">
    <property type="term" value="C:cytoplasm"/>
    <property type="evidence" value="ECO:0007669"/>
    <property type="project" value="UniProtKB-SubCell"/>
</dbReference>
<dbReference type="GO" id="GO:0008254">
    <property type="term" value="F:3'-nucleotidase activity"/>
    <property type="evidence" value="ECO:0007669"/>
    <property type="project" value="TreeGrafter"/>
</dbReference>
<evidence type="ECO:0000256" key="7">
    <source>
        <dbReference type="ARBA" id="ARBA00022723"/>
    </source>
</evidence>
<evidence type="ECO:0000256" key="6">
    <source>
        <dbReference type="ARBA" id="ARBA00022490"/>
    </source>
</evidence>
<dbReference type="NCBIfam" id="TIGR00087">
    <property type="entry name" value="surE"/>
    <property type="match status" value="1"/>
</dbReference>
<evidence type="ECO:0000256" key="8">
    <source>
        <dbReference type="ARBA" id="ARBA00022741"/>
    </source>
</evidence>
<comment type="subcellular location">
    <subcellularLocation>
        <location evidence="3">Cytoplasm</location>
    </subcellularLocation>
</comment>
<evidence type="ECO:0000259" key="10">
    <source>
        <dbReference type="Pfam" id="PF01975"/>
    </source>
</evidence>
<name>A0A3B0TFQ2_9ZZZZ</name>
<feature type="domain" description="Survival protein SurE-like phosphatase/nucleotidase" evidence="10">
    <location>
        <begin position="11"/>
        <end position="195"/>
    </location>
</feature>
<dbReference type="PANTHER" id="PTHR30457">
    <property type="entry name" value="5'-NUCLEOTIDASE SURE"/>
    <property type="match status" value="1"/>
</dbReference>
<dbReference type="PANTHER" id="PTHR30457:SF12">
    <property type="entry name" value="5'_3'-NUCLEOTIDASE SURE"/>
    <property type="match status" value="1"/>
</dbReference>
<keyword evidence="8" id="KW-0547">Nucleotide-binding</keyword>
<dbReference type="Pfam" id="PF01975">
    <property type="entry name" value="SurE"/>
    <property type="match status" value="1"/>
</dbReference>
<comment type="similarity">
    <text evidence="4">Belongs to the SurE nucleotidase family.</text>
</comment>